<evidence type="ECO:0000313" key="1">
    <source>
        <dbReference type="EMBL" id="MCY3053024.1"/>
    </source>
</evidence>
<evidence type="ECO:0000313" key="4">
    <source>
        <dbReference type="Proteomes" id="UP001069145"/>
    </source>
</evidence>
<dbReference type="KEGG" id="aun:AWM73_03045"/>
<accession>A0A0X8FE53</accession>
<organism evidence="2 3">
    <name type="scientific">Aerococcus urinae</name>
    <dbReference type="NCBI Taxonomy" id="1376"/>
    <lineage>
        <taxon>Bacteria</taxon>
        <taxon>Bacillati</taxon>
        <taxon>Bacillota</taxon>
        <taxon>Bacilli</taxon>
        <taxon>Lactobacillales</taxon>
        <taxon>Aerococcaceae</taxon>
        <taxon>Aerococcus</taxon>
    </lineage>
</organism>
<keyword evidence="4" id="KW-1185">Reference proteome</keyword>
<dbReference type="Proteomes" id="UP001069145">
    <property type="component" value="Unassembled WGS sequence"/>
</dbReference>
<dbReference type="RefSeq" id="WP_060778034.1">
    <property type="nucleotide sequence ID" value="NZ_CAJHLF010000003.1"/>
</dbReference>
<dbReference type="GeneID" id="35767226"/>
<evidence type="ECO:0000313" key="3">
    <source>
        <dbReference type="Proteomes" id="UP000594771"/>
    </source>
</evidence>
<name>A0A0X8FE53_9LACT</name>
<dbReference type="Proteomes" id="UP000594771">
    <property type="component" value="Chromosome"/>
</dbReference>
<reference evidence="2 3" key="1">
    <citation type="submission" date="2020-12" db="EMBL/GenBank/DDBJ databases">
        <title>FDA dAtabase for Regulatory Grade micrObial Sequences (FDA-ARGOS): Supporting development and validation of Infectious Disease Dx tests.</title>
        <authorList>
            <person name="Sproer C."/>
            <person name="Gronow S."/>
            <person name="Severitt S."/>
            <person name="Schroder I."/>
            <person name="Tallon L."/>
            <person name="Sadzewicz L."/>
            <person name="Zhao X."/>
            <person name="Boylan J."/>
            <person name="Ott S."/>
            <person name="Bowen H."/>
            <person name="Vavikolanu K."/>
            <person name="Mehta A."/>
            <person name="Aluvathingal J."/>
            <person name="Nadendla S."/>
            <person name="Lowell S."/>
            <person name="Myers T."/>
            <person name="Yan Y."/>
            <person name="Sichtig H."/>
        </authorList>
    </citation>
    <scope>NUCLEOTIDE SEQUENCE [LARGE SCALE GENOMIC DNA]</scope>
    <source>
        <strain evidence="2 3">FDAARGOS_911</strain>
    </source>
</reference>
<dbReference type="AlphaFoldDB" id="A0A0X8FE53"/>
<protein>
    <submittedName>
        <fullName evidence="2">Uncharacterized protein</fullName>
    </submittedName>
</protein>
<dbReference type="EMBL" id="JAOTML010000003">
    <property type="protein sequence ID" value="MCY3053024.1"/>
    <property type="molecule type" value="Genomic_DNA"/>
</dbReference>
<proteinExistence type="predicted"/>
<sequence length="82" mass="9663">MDVLEIKDEYIKKRMKQLLNRPQGDGAYMLAEQEFNLIMTMQGIIYYIEGDITKDQLELINDQNGIDKQGYELMREVGIIEF</sequence>
<reference evidence="1" key="2">
    <citation type="submission" date="2022-09" db="EMBL/GenBank/DDBJ databases">
        <title>Aerococcus urinae taxonomy study.</title>
        <authorList>
            <person name="Christensen J."/>
            <person name="Senneby E."/>
        </authorList>
    </citation>
    <scope>NUCLEOTIDE SEQUENCE</scope>
    <source>
        <strain evidence="1">NLD-066-U95</strain>
    </source>
</reference>
<dbReference type="EMBL" id="CP065662">
    <property type="protein sequence ID" value="QPS01107.1"/>
    <property type="molecule type" value="Genomic_DNA"/>
</dbReference>
<evidence type="ECO:0000313" key="2">
    <source>
        <dbReference type="EMBL" id="QPS01107.1"/>
    </source>
</evidence>
<gene>
    <name evidence="2" type="ORF">I6G68_07000</name>
    <name evidence="1" type="ORF">ODY43_03390</name>
</gene>